<keyword evidence="11" id="KW-1185">Reference proteome</keyword>
<dbReference type="GO" id="GO:0000162">
    <property type="term" value="P:L-tryptophan biosynthetic process"/>
    <property type="evidence" value="ECO:0007669"/>
    <property type="project" value="UniProtKB-KW"/>
</dbReference>
<sequence length="395" mass="44245">MEGVTLRATHRVSFQPHHHILTNFFVRRSVPFPMDAYRLRPGSFCLRAQQSEFQESSATLSPVTSSPEDTLKIKEWEVDMFQDEIAASQGITIRRRPPTGPPVHYVGPFEFRLQNEGNTPRNILEEIIWNKDKEVSQLKERRPLFVLKKDLENSPPARDFIGALKASNLRTGFPSLIAEVKKASPSRGVLRENFDPVEIAQAYEEGGAACLSILTDEKYFQGSFANLEIVRRAGVKCPLLCKEFITDAWQIYYARTKGADAILLIAAVLPDLDIRYMTKICKLLGMAALVEVHNEREMDRVLGIEGVELIGINNRDLETFEVDISNTKKLLEGERGQMISQKGILVVGESGLFTPADIAYVQEAGVKAVLVGESIVKQSDPREGITRLFGKDISI</sequence>
<dbReference type="NCBIfam" id="NF001372">
    <property type="entry name" value="PRK00278.1-4"/>
    <property type="match status" value="1"/>
</dbReference>
<evidence type="ECO:0000259" key="9">
    <source>
        <dbReference type="Pfam" id="PF00218"/>
    </source>
</evidence>
<dbReference type="AlphaFoldDB" id="A0AAN8Z0R8"/>
<dbReference type="CDD" id="cd00331">
    <property type="entry name" value="IGPS"/>
    <property type="match status" value="1"/>
</dbReference>
<gene>
    <name evidence="10" type="ORF">RJ641_015104</name>
</gene>
<evidence type="ECO:0000256" key="5">
    <source>
        <dbReference type="ARBA" id="ARBA00022793"/>
    </source>
</evidence>
<dbReference type="GO" id="GO:0004425">
    <property type="term" value="F:indole-3-glycerol-phosphate synthase activity"/>
    <property type="evidence" value="ECO:0007669"/>
    <property type="project" value="UniProtKB-EC"/>
</dbReference>
<dbReference type="PROSITE" id="PS00614">
    <property type="entry name" value="IGPS"/>
    <property type="match status" value="1"/>
</dbReference>
<dbReference type="InterPro" id="IPR013798">
    <property type="entry name" value="Indole-3-glycerol_P_synth_dom"/>
</dbReference>
<dbReference type="InterPro" id="IPR011060">
    <property type="entry name" value="RibuloseP-bd_barrel"/>
</dbReference>
<dbReference type="PANTHER" id="PTHR22854">
    <property type="entry name" value="TRYPTOPHAN BIOSYNTHESIS PROTEIN"/>
    <property type="match status" value="1"/>
</dbReference>
<dbReference type="PANTHER" id="PTHR22854:SF2">
    <property type="entry name" value="INDOLE-3-GLYCEROL-PHOSPHATE SYNTHASE"/>
    <property type="match status" value="1"/>
</dbReference>
<dbReference type="InterPro" id="IPR001468">
    <property type="entry name" value="Indole-3-GlycerolPSynthase_CS"/>
</dbReference>
<reference evidence="10 11" key="1">
    <citation type="submission" date="2023-12" db="EMBL/GenBank/DDBJ databases">
        <title>A high-quality genome assembly for Dillenia turbinata (Dilleniales).</title>
        <authorList>
            <person name="Chanderbali A."/>
        </authorList>
    </citation>
    <scope>NUCLEOTIDE SEQUENCE [LARGE SCALE GENOMIC DNA]</scope>
    <source>
        <strain evidence="10">LSX21</strain>
        <tissue evidence="10">Leaf</tissue>
    </source>
</reference>
<evidence type="ECO:0000313" key="10">
    <source>
        <dbReference type="EMBL" id="KAK6919200.1"/>
    </source>
</evidence>
<evidence type="ECO:0000256" key="2">
    <source>
        <dbReference type="ARBA" id="ARBA00004696"/>
    </source>
</evidence>
<name>A0AAN8Z0R8_9MAGN</name>
<evidence type="ECO:0000256" key="3">
    <source>
        <dbReference type="ARBA" id="ARBA00012362"/>
    </source>
</evidence>
<dbReference type="EMBL" id="JBAMMX010000021">
    <property type="protein sequence ID" value="KAK6919200.1"/>
    <property type="molecule type" value="Genomic_DNA"/>
</dbReference>
<protein>
    <recommendedName>
        <fullName evidence="3">indole-3-glycerol-phosphate synthase</fullName>
        <ecNumber evidence="3">4.1.1.48</ecNumber>
    </recommendedName>
</protein>
<dbReference type="SUPFAM" id="SSF51366">
    <property type="entry name" value="Ribulose-phoshate binding barrel"/>
    <property type="match status" value="1"/>
</dbReference>
<evidence type="ECO:0000256" key="1">
    <source>
        <dbReference type="ARBA" id="ARBA00001633"/>
    </source>
</evidence>
<keyword evidence="8" id="KW-0456">Lyase</keyword>
<dbReference type="InterPro" id="IPR045186">
    <property type="entry name" value="Indole-3-glycerol_P_synth"/>
</dbReference>
<evidence type="ECO:0000256" key="4">
    <source>
        <dbReference type="ARBA" id="ARBA00022605"/>
    </source>
</evidence>
<proteinExistence type="inferred from homology"/>
<dbReference type="Pfam" id="PF00218">
    <property type="entry name" value="IGPS"/>
    <property type="match status" value="1"/>
</dbReference>
<keyword evidence="7" id="KW-0057">Aromatic amino acid biosynthesis</keyword>
<keyword evidence="5" id="KW-0210">Decarboxylase</keyword>
<comment type="pathway">
    <text evidence="2">Amino-acid biosynthesis; L-tryptophan biosynthesis; L-tryptophan from chorismate: step 4/5.</text>
</comment>
<dbReference type="EC" id="4.1.1.48" evidence="3"/>
<comment type="caution">
    <text evidence="10">The sequence shown here is derived from an EMBL/GenBank/DDBJ whole genome shotgun (WGS) entry which is preliminary data.</text>
</comment>
<organism evidence="10 11">
    <name type="scientific">Dillenia turbinata</name>
    <dbReference type="NCBI Taxonomy" id="194707"/>
    <lineage>
        <taxon>Eukaryota</taxon>
        <taxon>Viridiplantae</taxon>
        <taxon>Streptophyta</taxon>
        <taxon>Embryophyta</taxon>
        <taxon>Tracheophyta</taxon>
        <taxon>Spermatophyta</taxon>
        <taxon>Magnoliopsida</taxon>
        <taxon>eudicotyledons</taxon>
        <taxon>Gunneridae</taxon>
        <taxon>Pentapetalae</taxon>
        <taxon>Dilleniales</taxon>
        <taxon>Dilleniaceae</taxon>
        <taxon>Dillenia</taxon>
    </lineage>
</organism>
<dbReference type="Proteomes" id="UP001370490">
    <property type="component" value="Unassembled WGS sequence"/>
</dbReference>
<comment type="catalytic activity">
    <reaction evidence="1">
        <text>1-(2-carboxyphenylamino)-1-deoxy-D-ribulose 5-phosphate + H(+) = (1S,2R)-1-C-(indol-3-yl)glycerol 3-phosphate + CO2 + H2O</text>
        <dbReference type="Rhea" id="RHEA:23476"/>
        <dbReference type="ChEBI" id="CHEBI:15377"/>
        <dbReference type="ChEBI" id="CHEBI:15378"/>
        <dbReference type="ChEBI" id="CHEBI:16526"/>
        <dbReference type="ChEBI" id="CHEBI:58613"/>
        <dbReference type="ChEBI" id="CHEBI:58866"/>
        <dbReference type="EC" id="4.1.1.48"/>
    </reaction>
</comment>
<dbReference type="HAMAP" id="MF_00134_B">
    <property type="entry name" value="IGPS_B"/>
    <property type="match status" value="1"/>
</dbReference>
<evidence type="ECO:0000256" key="7">
    <source>
        <dbReference type="ARBA" id="ARBA00023141"/>
    </source>
</evidence>
<dbReference type="FunFam" id="3.20.20.70:FF:000146">
    <property type="entry name" value="Indole-3-glycerol phosphate synthase chloroplastic"/>
    <property type="match status" value="1"/>
</dbReference>
<dbReference type="InterPro" id="IPR013785">
    <property type="entry name" value="Aldolase_TIM"/>
</dbReference>
<evidence type="ECO:0000256" key="6">
    <source>
        <dbReference type="ARBA" id="ARBA00022822"/>
    </source>
</evidence>
<dbReference type="Gene3D" id="3.20.20.70">
    <property type="entry name" value="Aldolase class I"/>
    <property type="match status" value="1"/>
</dbReference>
<evidence type="ECO:0000256" key="8">
    <source>
        <dbReference type="ARBA" id="ARBA00023239"/>
    </source>
</evidence>
<accession>A0AAN8Z0R8</accession>
<feature type="domain" description="Indole-3-glycerol phosphate synthase" evidence="9">
    <location>
        <begin position="124"/>
        <end position="388"/>
    </location>
</feature>
<evidence type="ECO:0000313" key="11">
    <source>
        <dbReference type="Proteomes" id="UP001370490"/>
    </source>
</evidence>
<dbReference type="GO" id="GO:0004640">
    <property type="term" value="F:phosphoribosylanthranilate isomerase activity"/>
    <property type="evidence" value="ECO:0007669"/>
    <property type="project" value="TreeGrafter"/>
</dbReference>
<keyword evidence="4" id="KW-0028">Amino-acid biosynthesis</keyword>
<dbReference type="NCBIfam" id="NF001377">
    <property type="entry name" value="PRK00278.2-4"/>
    <property type="match status" value="1"/>
</dbReference>
<keyword evidence="6" id="KW-0822">Tryptophan biosynthesis</keyword>